<accession>A0A5N4EGY3</accession>
<proteinExistence type="predicted"/>
<dbReference type="EMBL" id="JWIN03000002">
    <property type="protein sequence ID" value="KAB1282773.1"/>
    <property type="molecule type" value="Genomic_DNA"/>
</dbReference>
<sequence>MERVGKERSGLSSSPPPSRLFVTERPAKARAGTRHTTRRDDPQTGRARLITAHREGLLRRGSRLIRRARKVGGEQGGREAEKALCKQV</sequence>
<dbReference type="Proteomes" id="UP000299084">
    <property type="component" value="Unassembled WGS sequence"/>
</dbReference>
<comment type="caution">
    <text evidence="2">The sequence shown here is derived from an EMBL/GenBank/DDBJ whole genome shotgun (WGS) entry which is preliminary data.</text>
</comment>
<keyword evidence="3" id="KW-1185">Reference proteome</keyword>
<evidence type="ECO:0000313" key="3">
    <source>
        <dbReference type="Proteomes" id="UP000299084"/>
    </source>
</evidence>
<evidence type="ECO:0000256" key="1">
    <source>
        <dbReference type="SAM" id="MobiDB-lite"/>
    </source>
</evidence>
<feature type="region of interest" description="Disordered" evidence="1">
    <location>
        <begin position="1"/>
        <end position="45"/>
    </location>
</feature>
<evidence type="ECO:0000313" key="2">
    <source>
        <dbReference type="EMBL" id="KAB1282773.1"/>
    </source>
</evidence>
<gene>
    <name evidence="2" type="ORF">Cadr_000001497</name>
</gene>
<dbReference type="AlphaFoldDB" id="A0A5N4EGY3"/>
<name>A0A5N4EGY3_CAMDR</name>
<reference evidence="2 3" key="1">
    <citation type="journal article" date="2019" name="Mol. Ecol. Resour.">
        <title>Improving Illumina assemblies with Hi-C and long reads: an example with the North African dromedary.</title>
        <authorList>
            <person name="Elbers J.P."/>
            <person name="Rogers M.F."/>
            <person name="Perelman P.L."/>
            <person name="Proskuryakova A.A."/>
            <person name="Serdyukova N.A."/>
            <person name="Johnson W.E."/>
            <person name="Horin P."/>
            <person name="Corander J."/>
            <person name="Murphy D."/>
            <person name="Burger P.A."/>
        </authorList>
    </citation>
    <scope>NUCLEOTIDE SEQUENCE [LARGE SCALE GENOMIC DNA]</scope>
    <source>
        <strain evidence="2">Drom800</strain>
        <tissue evidence="2">Blood</tissue>
    </source>
</reference>
<protein>
    <submittedName>
        <fullName evidence="2">Uncharacterized protein</fullName>
    </submittedName>
</protein>
<organism evidence="2 3">
    <name type="scientific">Camelus dromedarius</name>
    <name type="common">Dromedary</name>
    <name type="synonym">Arabian camel</name>
    <dbReference type="NCBI Taxonomy" id="9838"/>
    <lineage>
        <taxon>Eukaryota</taxon>
        <taxon>Metazoa</taxon>
        <taxon>Chordata</taxon>
        <taxon>Craniata</taxon>
        <taxon>Vertebrata</taxon>
        <taxon>Euteleostomi</taxon>
        <taxon>Mammalia</taxon>
        <taxon>Eutheria</taxon>
        <taxon>Laurasiatheria</taxon>
        <taxon>Artiodactyla</taxon>
        <taxon>Tylopoda</taxon>
        <taxon>Camelidae</taxon>
        <taxon>Camelus</taxon>
    </lineage>
</organism>